<dbReference type="EMBL" id="SMFN01000006">
    <property type="protein sequence ID" value="TDE05203.1"/>
    <property type="molecule type" value="Genomic_DNA"/>
</dbReference>
<sequence>MKKNYATTRVLQACLLFFMIITTNVFGQVGIGTITPNASSVLDVSSTTQGMLTPRMTTAQRTAIASPADGLMVYDTDLKSFHYYNSAVTSWNVINSGGATDRLKFKRIKSTDVLATVLAAEKAAGGGSKYLLDSGTLYEINGQILMDLPIELNNAYIAGMDSGEDKLVNVSGDLFTGTTGGSIRVVTLVASGSGRKVFNITADKSQNLILRDCIVANSSSVGLISGFSLVFVSVVQFVANSNGIIYENITELLISNTGWFSNNSGTYEKLQGTFDLVQKQGGFSEVSGSSIGFDVSSNPTITGDAVIESVVFTGVTTGKYVNGYTGVGVYTGYNFNNKWNIRCPGIPQETDLVATGGLAFNYEVGFGGTTTFNSASPSNIVKVGGDSVASNLFRLSTDNPAVSNRLKYLGSGKRFFNVSGSISFQVSGASIYIIYVAKNGSTTGLTQYKVYGRGAALNDIVVVPINAIVELSNGDYVEVFAQKYSGPTSFITTNMTLILN</sequence>
<evidence type="ECO:0008006" key="3">
    <source>
        <dbReference type="Google" id="ProtNLM"/>
    </source>
</evidence>
<keyword evidence="2" id="KW-1185">Reference proteome</keyword>
<accession>A0A4R5D520</accession>
<dbReference type="OrthoDB" id="581140at2"/>
<evidence type="ECO:0000313" key="2">
    <source>
        <dbReference type="Proteomes" id="UP000294644"/>
    </source>
</evidence>
<evidence type="ECO:0000313" key="1">
    <source>
        <dbReference type="EMBL" id="TDE05203.1"/>
    </source>
</evidence>
<protein>
    <recommendedName>
        <fullName evidence="3">Cell wall anchor protein</fullName>
    </recommendedName>
</protein>
<organism evidence="1 2">
    <name type="scientific">Flavobacterium sandaracinum</name>
    <dbReference type="NCBI Taxonomy" id="2541733"/>
    <lineage>
        <taxon>Bacteria</taxon>
        <taxon>Pseudomonadati</taxon>
        <taxon>Bacteroidota</taxon>
        <taxon>Flavobacteriia</taxon>
        <taxon>Flavobacteriales</taxon>
        <taxon>Flavobacteriaceae</taxon>
        <taxon>Flavobacterium</taxon>
    </lineage>
</organism>
<dbReference type="AlphaFoldDB" id="A0A4R5D520"/>
<dbReference type="Proteomes" id="UP000294644">
    <property type="component" value="Unassembled WGS sequence"/>
</dbReference>
<reference evidence="1 2" key="1">
    <citation type="submission" date="2019-03" db="EMBL/GenBank/DDBJ databases">
        <title>Flavobacterium LB-D12 sp. nov., isolated from arctic soil.</title>
        <authorList>
            <person name="Chaudhary D.K."/>
        </authorList>
    </citation>
    <scope>NUCLEOTIDE SEQUENCE [LARGE SCALE GENOMIC DNA]</scope>
    <source>
        <strain evidence="1 2">LB-D12</strain>
    </source>
</reference>
<comment type="caution">
    <text evidence="1">The sequence shown here is derived from an EMBL/GenBank/DDBJ whole genome shotgun (WGS) entry which is preliminary data.</text>
</comment>
<gene>
    <name evidence="1" type="ORF">E0F91_06795</name>
</gene>
<dbReference type="RefSeq" id="WP_132065571.1">
    <property type="nucleotide sequence ID" value="NZ_SMFN01000006.1"/>
</dbReference>
<proteinExistence type="predicted"/>
<name>A0A4R5D520_9FLAO</name>